<feature type="domain" description="DUF2726" evidence="2">
    <location>
        <begin position="74"/>
        <end position="184"/>
    </location>
</feature>
<name>A0A2W6PNW9_9HELI</name>
<dbReference type="AlphaFoldDB" id="A0A2W6PNW9"/>
<keyword evidence="1" id="KW-0472">Membrane</keyword>
<dbReference type="OrthoDB" id="5330165at2"/>
<comment type="caution">
    <text evidence="3">The sequence shown here is derived from an EMBL/GenBank/DDBJ whole genome shotgun (WGS) entry which is preliminary data.</text>
</comment>
<proteinExistence type="predicted"/>
<organism evidence="3 4">
    <name type="scientific">Helicobacter valdiviensis</name>
    <dbReference type="NCBI Taxonomy" id="1458358"/>
    <lineage>
        <taxon>Bacteria</taxon>
        <taxon>Pseudomonadati</taxon>
        <taxon>Campylobacterota</taxon>
        <taxon>Epsilonproteobacteria</taxon>
        <taxon>Campylobacterales</taxon>
        <taxon>Helicobacteraceae</taxon>
        <taxon>Helicobacter</taxon>
    </lineage>
</organism>
<keyword evidence="4" id="KW-1185">Reference proteome</keyword>
<sequence>MEKEIVGIVILCVCCFVVYKVARLLERHSYEQKRQRSREYWEQKEQKEQQQRAKPEYKFSERLEYISSDTIKPKKLMNKDEYIIYYELCNVFKEEYMVSPQVSYKAFLSAKSEAWKGFGDFYCDFLITHKKGLARGKPVCVIEYHGGGHYGFSNETKQRVQYNDDLKQILFGKITSMVLFVIKEEDIKSKNFERIDEGKLKACIANIQKMLI</sequence>
<evidence type="ECO:0000313" key="3">
    <source>
        <dbReference type="EMBL" id="PZT48403.1"/>
    </source>
</evidence>
<dbReference type="EMBL" id="NBIU01000008">
    <property type="protein sequence ID" value="PZT48403.1"/>
    <property type="molecule type" value="Genomic_DNA"/>
</dbReference>
<dbReference type="Pfam" id="PF10881">
    <property type="entry name" value="DUF2726"/>
    <property type="match status" value="1"/>
</dbReference>
<dbReference type="InterPro" id="IPR024402">
    <property type="entry name" value="DUF2726"/>
</dbReference>
<accession>A0A2W6PNW9</accession>
<evidence type="ECO:0000313" key="4">
    <source>
        <dbReference type="Proteomes" id="UP000249746"/>
    </source>
</evidence>
<gene>
    <name evidence="3" type="ORF">B6S12_04215</name>
</gene>
<keyword evidence="1" id="KW-0812">Transmembrane</keyword>
<dbReference type="Proteomes" id="UP000249746">
    <property type="component" value="Unassembled WGS sequence"/>
</dbReference>
<dbReference type="RefSeq" id="WP_111229568.1">
    <property type="nucleotide sequence ID" value="NZ_NBIU01000008.1"/>
</dbReference>
<feature type="transmembrane region" description="Helical" evidence="1">
    <location>
        <begin position="6"/>
        <end position="25"/>
    </location>
</feature>
<evidence type="ECO:0000259" key="2">
    <source>
        <dbReference type="Pfam" id="PF10881"/>
    </source>
</evidence>
<evidence type="ECO:0000256" key="1">
    <source>
        <dbReference type="SAM" id="Phobius"/>
    </source>
</evidence>
<keyword evidence="1" id="KW-1133">Transmembrane helix</keyword>
<reference evidence="3 4" key="1">
    <citation type="submission" date="2017-03" db="EMBL/GenBank/DDBJ databases">
        <title>Genomic and clinical evidence uncovers the enterohepatic species Helicobacter valdiviensis as a potential human intestinal pathogen.</title>
        <authorList>
            <person name="Fresia P."/>
            <person name="Jara R."/>
            <person name="Sierra R."/>
            <person name="Ferres I."/>
            <person name="Greif G."/>
            <person name="Iraola G."/>
            <person name="Collado L."/>
        </authorList>
    </citation>
    <scope>NUCLEOTIDE SEQUENCE [LARGE SCALE GENOMIC DNA]</scope>
    <source>
        <strain evidence="3 4">WBE14</strain>
    </source>
</reference>
<protein>
    <recommendedName>
        <fullName evidence="2">DUF2726 domain-containing protein</fullName>
    </recommendedName>
</protein>